<dbReference type="InterPro" id="IPR036249">
    <property type="entry name" value="Thioredoxin-like_sf"/>
</dbReference>
<dbReference type="Pfam" id="PF13417">
    <property type="entry name" value="GST_N_3"/>
    <property type="match status" value="1"/>
</dbReference>
<proteinExistence type="predicted"/>
<dbReference type="GO" id="GO:0016740">
    <property type="term" value="F:transferase activity"/>
    <property type="evidence" value="ECO:0007669"/>
    <property type="project" value="UniProtKB-KW"/>
</dbReference>
<evidence type="ECO:0000313" key="2">
    <source>
        <dbReference type="EMBL" id="SEC97713.1"/>
    </source>
</evidence>
<dbReference type="AlphaFoldDB" id="A0A1H4WWM3"/>
<dbReference type="Proteomes" id="UP000198992">
    <property type="component" value="Unassembled WGS sequence"/>
</dbReference>
<evidence type="ECO:0000259" key="1">
    <source>
        <dbReference type="Pfam" id="PF13417"/>
    </source>
</evidence>
<dbReference type="InterPro" id="IPR036282">
    <property type="entry name" value="Glutathione-S-Trfase_C_sf"/>
</dbReference>
<dbReference type="RefSeq" id="WP_143046676.1">
    <property type="nucleotide sequence ID" value="NZ_FNTH01000001.1"/>
</dbReference>
<protein>
    <submittedName>
        <fullName evidence="2">Glutathione S-transferase</fullName>
    </submittedName>
</protein>
<dbReference type="GO" id="GO:0005737">
    <property type="term" value="C:cytoplasm"/>
    <property type="evidence" value="ECO:0007669"/>
    <property type="project" value="TreeGrafter"/>
</dbReference>
<reference evidence="2 3" key="1">
    <citation type="submission" date="2016-10" db="EMBL/GenBank/DDBJ databases">
        <authorList>
            <person name="de Groot N.N."/>
        </authorList>
    </citation>
    <scope>NUCLEOTIDE SEQUENCE [LARGE SCALE GENOMIC DNA]</scope>
    <source>
        <strain evidence="2 3">MT12</strain>
    </source>
</reference>
<dbReference type="EMBL" id="FNTH01000001">
    <property type="protein sequence ID" value="SEC97713.1"/>
    <property type="molecule type" value="Genomic_DNA"/>
</dbReference>
<accession>A0A1H4WWM3</accession>
<evidence type="ECO:0000313" key="3">
    <source>
        <dbReference type="Proteomes" id="UP000198992"/>
    </source>
</evidence>
<gene>
    <name evidence="2" type="ORF">SAMN05444164_3276</name>
</gene>
<sequence length="390" mass="44144">MTIQQKPPGLFTLWSVAHSLYAGKARAYLIKKGVPFRELYPPHPGYRARAVAAAKVEVIPILETPEGEFIQDTTDIIEFVEARFSEPQMIPDTPVQRAVAWLLEAFGSEYLLPLAMHYRWSYRTEQETFLRAEFGRVTYAGPDREAARQSGQRYMDYFSGFLPALGVTPETIPALETSYAELLNALDVHLQRFPYLLGGRPSVADFGLMAPMFAHLGRDPVPAGLMKTTAPNVFRWTERMNRSQISDGEFFDLPETYFPNDEIPPSLEAVLALVFKDWGPELAANMDRFSTWLKTEPRPSAGQIVSRDGLRRVHPSLGWIHYDWNGQSMRRASAPHTLWHFDRAADHARGLEGEAKRRFSALARRTGGELVMSLRLPRPLKREDSALVLG</sequence>
<dbReference type="InterPro" id="IPR050931">
    <property type="entry name" value="Mito_Protein_Transport_Metaxin"/>
</dbReference>
<dbReference type="OrthoDB" id="7054557at2"/>
<dbReference type="PANTHER" id="PTHR12289">
    <property type="entry name" value="METAXIN RELATED"/>
    <property type="match status" value="1"/>
</dbReference>
<organism evidence="2 3">
    <name type="scientific">Bradyrhizobium erythrophlei</name>
    <dbReference type="NCBI Taxonomy" id="1437360"/>
    <lineage>
        <taxon>Bacteria</taxon>
        <taxon>Pseudomonadati</taxon>
        <taxon>Pseudomonadota</taxon>
        <taxon>Alphaproteobacteria</taxon>
        <taxon>Hyphomicrobiales</taxon>
        <taxon>Nitrobacteraceae</taxon>
        <taxon>Bradyrhizobium</taxon>
    </lineage>
</organism>
<dbReference type="Gene3D" id="3.40.30.10">
    <property type="entry name" value="Glutaredoxin"/>
    <property type="match status" value="1"/>
</dbReference>
<keyword evidence="2" id="KW-0808">Transferase</keyword>
<dbReference type="PANTHER" id="PTHR12289:SF67">
    <property type="match status" value="1"/>
</dbReference>
<name>A0A1H4WWM3_9BRAD</name>
<dbReference type="SUPFAM" id="SSF52833">
    <property type="entry name" value="Thioredoxin-like"/>
    <property type="match status" value="1"/>
</dbReference>
<dbReference type="SUPFAM" id="SSF47616">
    <property type="entry name" value="GST C-terminal domain-like"/>
    <property type="match status" value="1"/>
</dbReference>
<dbReference type="Gene3D" id="1.20.1050.10">
    <property type="match status" value="2"/>
</dbReference>
<dbReference type="InterPro" id="IPR004045">
    <property type="entry name" value="Glutathione_S-Trfase_N"/>
</dbReference>
<dbReference type="Pfam" id="PF13410">
    <property type="entry name" value="GST_C_2"/>
    <property type="match status" value="1"/>
</dbReference>
<feature type="domain" description="GST N-terminal" evidence="1">
    <location>
        <begin position="16"/>
        <end position="87"/>
    </location>
</feature>